<protein>
    <submittedName>
        <fullName evidence="1">Uncharacterized protein</fullName>
    </submittedName>
</protein>
<name>A0A0F9GLX2_9ZZZZ</name>
<comment type="caution">
    <text evidence="1">The sequence shown here is derived from an EMBL/GenBank/DDBJ whole genome shotgun (WGS) entry which is preliminary data.</text>
</comment>
<evidence type="ECO:0000313" key="1">
    <source>
        <dbReference type="EMBL" id="KKL64167.1"/>
    </source>
</evidence>
<reference evidence="1" key="1">
    <citation type="journal article" date="2015" name="Nature">
        <title>Complex archaea that bridge the gap between prokaryotes and eukaryotes.</title>
        <authorList>
            <person name="Spang A."/>
            <person name="Saw J.H."/>
            <person name="Jorgensen S.L."/>
            <person name="Zaremba-Niedzwiedzka K."/>
            <person name="Martijn J."/>
            <person name="Lind A.E."/>
            <person name="van Eijk R."/>
            <person name="Schleper C."/>
            <person name="Guy L."/>
            <person name="Ettema T.J."/>
        </authorList>
    </citation>
    <scope>NUCLEOTIDE SEQUENCE</scope>
</reference>
<dbReference type="EMBL" id="LAZR01027929">
    <property type="protein sequence ID" value="KKL64167.1"/>
    <property type="molecule type" value="Genomic_DNA"/>
</dbReference>
<gene>
    <name evidence="1" type="ORF">LCGC14_2167770</name>
</gene>
<organism evidence="1">
    <name type="scientific">marine sediment metagenome</name>
    <dbReference type="NCBI Taxonomy" id="412755"/>
    <lineage>
        <taxon>unclassified sequences</taxon>
        <taxon>metagenomes</taxon>
        <taxon>ecological metagenomes</taxon>
    </lineage>
</organism>
<dbReference type="AlphaFoldDB" id="A0A0F9GLX2"/>
<proteinExistence type="predicted"/>
<sequence length="63" mass="7237">MIKSNDGKHACRTAEVIRVIHTNVTIGKGTPEDPIRLVQQYWSLEGILLAFWDELSERENLDE</sequence>
<accession>A0A0F9GLX2</accession>